<evidence type="ECO:0000313" key="1">
    <source>
        <dbReference type="EMBL" id="OLL24281.1"/>
    </source>
</evidence>
<organism evidence="1 2">
    <name type="scientific">Neolecta irregularis (strain DAH-3)</name>
    <dbReference type="NCBI Taxonomy" id="1198029"/>
    <lineage>
        <taxon>Eukaryota</taxon>
        <taxon>Fungi</taxon>
        <taxon>Dikarya</taxon>
        <taxon>Ascomycota</taxon>
        <taxon>Taphrinomycotina</taxon>
        <taxon>Neolectales</taxon>
        <taxon>Neolectaceae</taxon>
        <taxon>Neolecta</taxon>
    </lineage>
</organism>
<sequence>MVWVSHLRYGGSLYEIYNNEENSYDVTNGSETNLLWLLTFRTFIFALLLFADDADSQRQCGLQTIIKLNEEEVSSRNTTKCVRCWAAHKIPNCAFPHDHDVTSLKYSKYACSFDVGSAVTCNLHSYFIGRPDHQYSLQYFSNQHYLCMVSFAAFTASPDFAATRPYPLHSVHLVANIALVSLDHASPVSPCACSTAMLNCAPAASCSLASPSPPTSTHPSTLPSSPPSLPSLLRERPVEVGVVTAVGVMGFLGSSAGGQGAEQ</sequence>
<accession>A0A1U7LP31</accession>
<comment type="caution">
    <text evidence="1">The sequence shown here is derived from an EMBL/GenBank/DDBJ whole genome shotgun (WGS) entry which is preliminary data.</text>
</comment>
<reference evidence="1 2" key="1">
    <citation type="submission" date="2016-04" db="EMBL/GenBank/DDBJ databases">
        <title>Evolutionary innovation and constraint leading to complex multicellularity in the Ascomycota.</title>
        <authorList>
            <person name="Cisse O."/>
            <person name="Nguyen A."/>
            <person name="Hewitt D.A."/>
            <person name="Jedd G."/>
            <person name="Stajich J.E."/>
        </authorList>
    </citation>
    <scope>NUCLEOTIDE SEQUENCE [LARGE SCALE GENOMIC DNA]</scope>
    <source>
        <strain evidence="1 2">DAH-3</strain>
    </source>
</reference>
<evidence type="ECO:0000313" key="2">
    <source>
        <dbReference type="Proteomes" id="UP000186594"/>
    </source>
</evidence>
<dbReference type="AlphaFoldDB" id="A0A1U7LP31"/>
<protein>
    <submittedName>
        <fullName evidence="1">Uncharacterized protein</fullName>
    </submittedName>
</protein>
<dbReference type="Proteomes" id="UP000186594">
    <property type="component" value="Unassembled WGS sequence"/>
</dbReference>
<keyword evidence="2" id="KW-1185">Reference proteome</keyword>
<dbReference type="EMBL" id="LXFE01000896">
    <property type="protein sequence ID" value="OLL24281.1"/>
    <property type="molecule type" value="Genomic_DNA"/>
</dbReference>
<proteinExistence type="predicted"/>
<gene>
    <name evidence="1" type="ORF">NEOLI_005483</name>
</gene>
<name>A0A1U7LP31_NEOID</name>
<feature type="non-terminal residue" evidence="1">
    <location>
        <position position="263"/>
    </location>
</feature>